<feature type="active site" description="Proton acceptor" evidence="1">
    <location>
        <position position="18"/>
    </location>
</feature>
<protein>
    <submittedName>
        <fullName evidence="4">UDP-2,4-diacetamido-2,4, 6-trideoxy-beta-L-altropyranose hydrolase</fullName>
        <ecNumber evidence="4">3.6.1.57</ecNumber>
    </submittedName>
</protein>
<accession>A0A942UVZ6</accession>
<dbReference type="EC" id="3.6.1.57" evidence="4"/>
<proteinExistence type="predicted"/>
<dbReference type="Proteomes" id="UP000724672">
    <property type="component" value="Unassembled WGS sequence"/>
</dbReference>
<dbReference type="GO" id="GO:0016758">
    <property type="term" value="F:hexosyltransferase activity"/>
    <property type="evidence" value="ECO:0007669"/>
    <property type="project" value="InterPro"/>
</dbReference>
<keyword evidence="4" id="KW-0378">Hydrolase</keyword>
<sequence>MKNIGIRVDGGKSVGMGHLVRCLSLAKELRQNGDNVYFLSKFEDGIKKIEIEGFKYIKLQEDNEEKIEGFHYGNKSELINEVEQLSSIIKEKNISALIVDSYNVTKECFLDLKKEVDTLIYIDDINKFSYPVDIIINGNITATDMNYERYYEKELLLLGAKYTLIRDEFKNLPKKVINKDIKEIMITTGGSDPYGVTLKILDSLNLDLKKIKYNVVIGNGFDRELICELEERYHLNENIIFHKNPPSMSEIMLKSDIAISSGGSTIYELCATGTPAITFIYAENQESLVKKMEKEEYIKSLGWFNEFDKESLQNTLKQLVGYSDRENISNKIKKLVDCNGARRTADIISNL</sequence>
<dbReference type="InterPro" id="IPR007235">
    <property type="entry name" value="Glyco_trans_28_C"/>
</dbReference>
<dbReference type="SUPFAM" id="SSF53756">
    <property type="entry name" value="UDP-Glycosyltransferase/glycogen phosphorylase"/>
    <property type="match status" value="1"/>
</dbReference>
<feature type="binding site" evidence="2">
    <location>
        <position position="166"/>
    </location>
    <ligand>
        <name>substrate</name>
    </ligand>
</feature>
<dbReference type="PANTHER" id="PTHR21015:SF22">
    <property type="entry name" value="GLYCOSYLTRANSFERASE"/>
    <property type="match status" value="1"/>
</dbReference>
<keyword evidence="5" id="KW-1185">Reference proteome</keyword>
<feature type="binding site" evidence="2">
    <location>
        <position position="268"/>
    </location>
    <ligand>
        <name>substrate</name>
    </ligand>
</feature>
<dbReference type="NCBIfam" id="TIGR03590">
    <property type="entry name" value="PseG"/>
    <property type="match status" value="1"/>
</dbReference>
<dbReference type="RefSeq" id="WP_203365760.1">
    <property type="nucleotide sequence ID" value="NZ_WSFT01000022.1"/>
</dbReference>
<dbReference type="Gene3D" id="3.40.50.11190">
    <property type="match status" value="1"/>
</dbReference>
<dbReference type="Pfam" id="PF04101">
    <property type="entry name" value="Glyco_tran_28_C"/>
    <property type="match status" value="1"/>
</dbReference>
<dbReference type="Gene3D" id="3.40.50.2000">
    <property type="entry name" value="Glycogen Phosphorylase B"/>
    <property type="match status" value="1"/>
</dbReference>
<evidence type="ECO:0000259" key="3">
    <source>
        <dbReference type="Pfam" id="PF04101"/>
    </source>
</evidence>
<dbReference type="GO" id="GO:0016787">
    <property type="term" value="F:hydrolase activity"/>
    <property type="evidence" value="ECO:0007669"/>
    <property type="project" value="UniProtKB-KW"/>
</dbReference>
<dbReference type="PANTHER" id="PTHR21015">
    <property type="entry name" value="UDP-N-ACETYLGLUCOSAMINE--N-ACETYLMURAMYL-(PENTAPEPTIDE) PYROPHOSPHORYL-UNDECAPRENOL N-ACETYLGLUCOSAMINE TRANSFERASE 1"/>
    <property type="match status" value="1"/>
</dbReference>
<dbReference type="AlphaFoldDB" id="A0A942UVZ6"/>
<reference evidence="4" key="1">
    <citation type="submission" date="2019-12" db="EMBL/GenBank/DDBJ databases">
        <title>Clostridiaceae gen. nov. sp. nov., isolated from sediment in Xinjiang, China.</title>
        <authorList>
            <person name="Zhang R."/>
        </authorList>
    </citation>
    <scope>NUCLEOTIDE SEQUENCE</scope>
    <source>
        <strain evidence="4">D2Q-11</strain>
    </source>
</reference>
<evidence type="ECO:0000313" key="4">
    <source>
        <dbReference type="EMBL" id="MBS4537829.1"/>
    </source>
</evidence>
<dbReference type="EMBL" id="WSFT01000022">
    <property type="protein sequence ID" value="MBS4537829.1"/>
    <property type="molecule type" value="Genomic_DNA"/>
</dbReference>
<name>A0A942UVZ6_9FIRM</name>
<evidence type="ECO:0000256" key="1">
    <source>
        <dbReference type="PIRSR" id="PIRSR620023-1"/>
    </source>
</evidence>
<evidence type="ECO:0000256" key="2">
    <source>
        <dbReference type="PIRSR" id="PIRSR620023-2"/>
    </source>
</evidence>
<feature type="domain" description="Glycosyl transferase family 28 C-terminal" evidence="3">
    <location>
        <begin position="212"/>
        <end position="325"/>
    </location>
</feature>
<evidence type="ECO:0000313" key="5">
    <source>
        <dbReference type="Proteomes" id="UP000724672"/>
    </source>
</evidence>
<dbReference type="InterPro" id="IPR020023">
    <property type="entry name" value="PseG"/>
</dbReference>
<gene>
    <name evidence="4" type="primary">pseG</name>
    <name evidence="4" type="ORF">GOQ27_05110</name>
</gene>
<organism evidence="4 5">
    <name type="scientific">Anaeromonas frigoriresistens</name>
    <dbReference type="NCBI Taxonomy" id="2683708"/>
    <lineage>
        <taxon>Bacteria</taxon>
        <taxon>Bacillati</taxon>
        <taxon>Bacillota</taxon>
        <taxon>Tissierellia</taxon>
        <taxon>Tissierellales</taxon>
        <taxon>Thermohalobacteraceae</taxon>
        <taxon>Anaeromonas</taxon>
    </lineage>
</organism>
<comment type="caution">
    <text evidence="4">The sequence shown here is derived from an EMBL/GenBank/DDBJ whole genome shotgun (WGS) entry which is preliminary data.</text>
</comment>